<reference evidence="2" key="1">
    <citation type="submission" date="2021-02" db="EMBL/GenBank/DDBJ databases">
        <authorList>
            <person name="Nowell W R."/>
        </authorList>
    </citation>
    <scope>NUCLEOTIDE SEQUENCE</scope>
</reference>
<dbReference type="AlphaFoldDB" id="A0A8S2UCA3"/>
<keyword evidence="1" id="KW-0812">Transmembrane</keyword>
<keyword evidence="1" id="KW-0472">Membrane</keyword>
<protein>
    <submittedName>
        <fullName evidence="2">Uncharacterized protein</fullName>
    </submittedName>
</protein>
<proteinExistence type="predicted"/>
<comment type="caution">
    <text evidence="2">The sequence shown here is derived from an EMBL/GenBank/DDBJ whole genome shotgun (WGS) entry which is preliminary data.</text>
</comment>
<evidence type="ECO:0000313" key="2">
    <source>
        <dbReference type="EMBL" id="CAF4328011.1"/>
    </source>
</evidence>
<dbReference type="Proteomes" id="UP000681720">
    <property type="component" value="Unassembled WGS sequence"/>
</dbReference>
<sequence>MNGAQEYVVVAVILELVVLPIGVAHALCVNYKHELMNVYVQDACPE</sequence>
<feature type="transmembrane region" description="Helical" evidence="1">
    <location>
        <begin position="7"/>
        <end position="27"/>
    </location>
</feature>
<name>A0A8S2UCA3_9BILA</name>
<organism evidence="2 3">
    <name type="scientific">Rotaria magnacalcarata</name>
    <dbReference type="NCBI Taxonomy" id="392030"/>
    <lineage>
        <taxon>Eukaryota</taxon>
        <taxon>Metazoa</taxon>
        <taxon>Spiralia</taxon>
        <taxon>Gnathifera</taxon>
        <taxon>Rotifera</taxon>
        <taxon>Eurotatoria</taxon>
        <taxon>Bdelloidea</taxon>
        <taxon>Philodinida</taxon>
        <taxon>Philodinidae</taxon>
        <taxon>Rotaria</taxon>
    </lineage>
</organism>
<keyword evidence="1" id="KW-1133">Transmembrane helix</keyword>
<evidence type="ECO:0000313" key="3">
    <source>
        <dbReference type="Proteomes" id="UP000681720"/>
    </source>
</evidence>
<accession>A0A8S2UCA3</accession>
<gene>
    <name evidence="2" type="ORF">GIL414_LOCUS26995</name>
</gene>
<evidence type="ECO:0000256" key="1">
    <source>
        <dbReference type="SAM" id="Phobius"/>
    </source>
</evidence>
<dbReference type="EMBL" id="CAJOBJ010041351">
    <property type="protein sequence ID" value="CAF4328011.1"/>
    <property type="molecule type" value="Genomic_DNA"/>
</dbReference>
<feature type="non-terminal residue" evidence="2">
    <location>
        <position position="1"/>
    </location>
</feature>